<gene>
    <name evidence="2" type="ORF">R3P38DRAFT_3214501</name>
</gene>
<feature type="region of interest" description="Disordered" evidence="1">
    <location>
        <begin position="86"/>
        <end position="120"/>
    </location>
</feature>
<name>A0AAW0ACR1_9AGAR</name>
<dbReference type="AlphaFoldDB" id="A0AAW0ACR1"/>
<reference evidence="2 3" key="1">
    <citation type="journal article" date="2024" name="J Genomics">
        <title>Draft genome sequencing and assembly of Favolaschia claudopus CIRM-BRFM 2984 isolated from oak limbs.</title>
        <authorList>
            <person name="Navarro D."/>
            <person name="Drula E."/>
            <person name="Chaduli D."/>
            <person name="Cazenave R."/>
            <person name="Ahrendt S."/>
            <person name="Wang J."/>
            <person name="Lipzen A."/>
            <person name="Daum C."/>
            <person name="Barry K."/>
            <person name="Grigoriev I.V."/>
            <person name="Favel A."/>
            <person name="Rosso M.N."/>
            <person name="Martin F."/>
        </authorList>
    </citation>
    <scope>NUCLEOTIDE SEQUENCE [LARGE SCALE GENOMIC DNA]</scope>
    <source>
        <strain evidence="2 3">CIRM-BRFM 2984</strain>
    </source>
</reference>
<sequence length="145" mass="16052">MSILESPPFAGNPFSPAEDKALKLEALRNEGKPATARLREWLDFYQHGIQPPPAAHATIPDSHKARGHPDPAARIAAKKLRFQLNGQAKYTSTRRRHRNLTKSHSAHKENIEKRAGKRQGRSVGKVLEAAYLVVQCQGAVFACVN</sequence>
<comment type="caution">
    <text evidence="2">The sequence shown here is derived from an EMBL/GenBank/DDBJ whole genome shotgun (WGS) entry which is preliminary data.</text>
</comment>
<proteinExistence type="predicted"/>
<evidence type="ECO:0000256" key="1">
    <source>
        <dbReference type="SAM" id="MobiDB-lite"/>
    </source>
</evidence>
<dbReference type="Proteomes" id="UP001362999">
    <property type="component" value="Unassembled WGS sequence"/>
</dbReference>
<feature type="compositionally biased region" description="Basic residues" evidence="1">
    <location>
        <begin position="92"/>
        <end position="105"/>
    </location>
</feature>
<protein>
    <submittedName>
        <fullName evidence="2">Uncharacterized protein</fullName>
    </submittedName>
</protein>
<dbReference type="EMBL" id="JAWWNJ010000076">
    <property type="protein sequence ID" value="KAK7006448.1"/>
    <property type="molecule type" value="Genomic_DNA"/>
</dbReference>
<evidence type="ECO:0000313" key="2">
    <source>
        <dbReference type="EMBL" id="KAK7006448.1"/>
    </source>
</evidence>
<evidence type="ECO:0000313" key="3">
    <source>
        <dbReference type="Proteomes" id="UP001362999"/>
    </source>
</evidence>
<accession>A0AAW0ACR1</accession>
<organism evidence="2 3">
    <name type="scientific">Favolaschia claudopus</name>
    <dbReference type="NCBI Taxonomy" id="2862362"/>
    <lineage>
        <taxon>Eukaryota</taxon>
        <taxon>Fungi</taxon>
        <taxon>Dikarya</taxon>
        <taxon>Basidiomycota</taxon>
        <taxon>Agaricomycotina</taxon>
        <taxon>Agaricomycetes</taxon>
        <taxon>Agaricomycetidae</taxon>
        <taxon>Agaricales</taxon>
        <taxon>Marasmiineae</taxon>
        <taxon>Mycenaceae</taxon>
        <taxon>Favolaschia</taxon>
    </lineage>
</organism>
<keyword evidence="3" id="KW-1185">Reference proteome</keyword>